<protein>
    <submittedName>
        <fullName evidence="1">Uncharacterized protein</fullName>
    </submittedName>
</protein>
<keyword evidence="2" id="KW-1185">Reference proteome</keyword>
<dbReference type="AlphaFoldDB" id="A0AAV0XTL2"/>
<accession>A0AAV0XTL2</accession>
<sequence length="93" mass="10788">MRSDYDYRNVVGEEFHTSPNTSVITKIPNLDITKSFILDYMHLTNLGIMRKMISFWVNKGPLNVRLSGRMTNEITARLLNIRPSVPCEFSRKP</sequence>
<evidence type="ECO:0000313" key="1">
    <source>
        <dbReference type="EMBL" id="CAI6371488.1"/>
    </source>
</evidence>
<dbReference type="EMBL" id="CARXXK010001004">
    <property type="protein sequence ID" value="CAI6371488.1"/>
    <property type="molecule type" value="Genomic_DNA"/>
</dbReference>
<dbReference type="Proteomes" id="UP001160148">
    <property type="component" value="Unassembled WGS sequence"/>
</dbReference>
<proteinExistence type="predicted"/>
<gene>
    <name evidence="1" type="ORF">MEUPH1_LOCUS25486</name>
</gene>
<evidence type="ECO:0000313" key="2">
    <source>
        <dbReference type="Proteomes" id="UP001160148"/>
    </source>
</evidence>
<organism evidence="1 2">
    <name type="scientific">Macrosiphum euphorbiae</name>
    <name type="common">potato aphid</name>
    <dbReference type="NCBI Taxonomy" id="13131"/>
    <lineage>
        <taxon>Eukaryota</taxon>
        <taxon>Metazoa</taxon>
        <taxon>Ecdysozoa</taxon>
        <taxon>Arthropoda</taxon>
        <taxon>Hexapoda</taxon>
        <taxon>Insecta</taxon>
        <taxon>Pterygota</taxon>
        <taxon>Neoptera</taxon>
        <taxon>Paraneoptera</taxon>
        <taxon>Hemiptera</taxon>
        <taxon>Sternorrhyncha</taxon>
        <taxon>Aphidomorpha</taxon>
        <taxon>Aphidoidea</taxon>
        <taxon>Aphididae</taxon>
        <taxon>Macrosiphini</taxon>
        <taxon>Macrosiphum</taxon>
    </lineage>
</organism>
<reference evidence="1 2" key="1">
    <citation type="submission" date="2023-01" db="EMBL/GenBank/DDBJ databases">
        <authorList>
            <person name="Whitehead M."/>
        </authorList>
    </citation>
    <scope>NUCLEOTIDE SEQUENCE [LARGE SCALE GENOMIC DNA]</scope>
</reference>
<comment type="caution">
    <text evidence="1">The sequence shown here is derived from an EMBL/GenBank/DDBJ whole genome shotgun (WGS) entry which is preliminary data.</text>
</comment>
<name>A0AAV0XTL2_9HEMI</name>